<dbReference type="PANTHER" id="PTHR30605:SF0">
    <property type="entry name" value="ANHYDRO-N-ACETYLMURAMIC ACID KINASE"/>
    <property type="match status" value="1"/>
</dbReference>
<proteinExistence type="predicted"/>
<dbReference type="GO" id="GO:0016773">
    <property type="term" value="F:phosphotransferase activity, alcohol group as acceptor"/>
    <property type="evidence" value="ECO:0007669"/>
    <property type="project" value="InterPro"/>
</dbReference>
<keyword evidence="1" id="KW-0808">Transferase</keyword>
<dbReference type="AlphaFoldDB" id="A0A2S9WY96"/>
<dbReference type="GO" id="GO:0005524">
    <property type="term" value="F:ATP binding"/>
    <property type="evidence" value="ECO:0007669"/>
    <property type="project" value="InterPro"/>
</dbReference>
<dbReference type="EMBL" id="MQUC01000003">
    <property type="protein sequence ID" value="PRP68434.1"/>
    <property type="molecule type" value="Genomic_DNA"/>
</dbReference>
<comment type="caution">
    <text evidence="1">The sequence shown here is derived from an EMBL/GenBank/DDBJ whole genome shotgun (WGS) entry which is preliminary data.</text>
</comment>
<dbReference type="OrthoDB" id="9763949at2"/>
<dbReference type="SUPFAM" id="SSF53067">
    <property type="entry name" value="Actin-like ATPase domain"/>
    <property type="match status" value="1"/>
</dbReference>
<dbReference type="Gene3D" id="3.30.420.40">
    <property type="match status" value="2"/>
</dbReference>
<gene>
    <name evidence="1" type="ORF">BST86_14370</name>
</gene>
<evidence type="ECO:0000313" key="1">
    <source>
        <dbReference type="EMBL" id="PRP68434.1"/>
    </source>
</evidence>
<organism evidence="1 2">
    <name type="scientific">Nonlabens agnitus</name>
    <dbReference type="NCBI Taxonomy" id="870484"/>
    <lineage>
        <taxon>Bacteria</taxon>
        <taxon>Pseudomonadati</taxon>
        <taxon>Bacteroidota</taxon>
        <taxon>Flavobacteriia</taxon>
        <taxon>Flavobacteriales</taxon>
        <taxon>Flavobacteriaceae</taxon>
        <taxon>Nonlabens</taxon>
    </lineage>
</organism>
<keyword evidence="1" id="KW-0418">Kinase</keyword>
<dbReference type="Proteomes" id="UP000239532">
    <property type="component" value="Unassembled WGS sequence"/>
</dbReference>
<dbReference type="GO" id="GO:0016301">
    <property type="term" value="F:kinase activity"/>
    <property type="evidence" value="ECO:0007669"/>
    <property type="project" value="UniProtKB-KW"/>
</dbReference>
<dbReference type="GO" id="GO:0009254">
    <property type="term" value="P:peptidoglycan turnover"/>
    <property type="evidence" value="ECO:0007669"/>
    <property type="project" value="InterPro"/>
</dbReference>
<sequence length="351" mass="38908">MKAQNYNVVGVMSGTSLDGIDLVHVNLQYSGKWSFKIIHQDCKNYSPKWKQRLQKGIELNAIDLKQLNLDYTNHLALVIKGFIEDHAIDNLLAICSHGHTISHDPANGHTLQIGNLPQLAILTGHRVVCDFRVQDVQLGGQGAPLVPIGDRLLFSDYEYCLNLGGFANVSYEQNGNRQAYDLCAVNVVLNHYAQKLGKEYDDNGAFAKAGTPQPTILKQLAALPYYDLPAPKSLGIEWVNAYIFPILDQLEDPRDVIATYTKHIAQIISQSLPDHSRVVVTGGGAYNKYLIQLIDHNRAQKLHLPAPEIIDMKEAIIFALLGVLRLRNENNCLASVTGALHDHCSGKIYTP</sequence>
<name>A0A2S9WY96_9FLAO</name>
<dbReference type="RefSeq" id="WP_105984060.1">
    <property type="nucleotide sequence ID" value="NZ_MQUC01000003.1"/>
</dbReference>
<keyword evidence="2" id="KW-1185">Reference proteome</keyword>
<reference evidence="1 2" key="1">
    <citation type="submission" date="2016-11" db="EMBL/GenBank/DDBJ databases">
        <title>Trade-off between light-utilization and light-protection in marine flavobacteria.</title>
        <authorList>
            <person name="Kumagai Y."/>
        </authorList>
    </citation>
    <scope>NUCLEOTIDE SEQUENCE [LARGE SCALE GENOMIC DNA]</scope>
    <source>
        <strain evidence="1 2">JCM 17109</strain>
    </source>
</reference>
<dbReference type="NCBIfam" id="NF007144">
    <property type="entry name" value="PRK09585.2-3"/>
    <property type="match status" value="1"/>
</dbReference>
<dbReference type="Pfam" id="PF03702">
    <property type="entry name" value="AnmK"/>
    <property type="match status" value="1"/>
</dbReference>
<dbReference type="InterPro" id="IPR005338">
    <property type="entry name" value="Anhydro_N_Ac-Mur_kinase"/>
</dbReference>
<protein>
    <submittedName>
        <fullName evidence="1">Anhydro-N-acetylmuramic acid kinase</fullName>
    </submittedName>
</protein>
<dbReference type="InterPro" id="IPR043129">
    <property type="entry name" value="ATPase_NBD"/>
</dbReference>
<accession>A0A2S9WY96</accession>
<evidence type="ECO:0000313" key="2">
    <source>
        <dbReference type="Proteomes" id="UP000239532"/>
    </source>
</evidence>
<dbReference type="GO" id="GO:0006040">
    <property type="term" value="P:amino sugar metabolic process"/>
    <property type="evidence" value="ECO:0007669"/>
    <property type="project" value="InterPro"/>
</dbReference>
<dbReference type="PANTHER" id="PTHR30605">
    <property type="entry name" value="ANHYDRO-N-ACETYLMURAMIC ACID KINASE"/>
    <property type="match status" value="1"/>
</dbReference>